<organism evidence="3 4">
    <name type="scientific">Tilletiaria anomala (strain ATCC 24038 / CBS 436.72 / UBC 951)</name>
    <dbReference type="NCBI Taxonomy" id="1037660"/>
    <lineage>
        <taxon>Eukaryota</taxon>
        <taxon>Fungi</taxon>
        <taxon>Dikarya</taxon>
        <taxon>Basidiomycota</taxon>
        <taxon>Ustilaginomycotina</taxon>
        <taxon>Exobasidiomycetes</taxon>
        <taxon>Georgefischeriales</taxon>
        <taxon>Tilletiariaceae</taxon>
        <taxon>Tilletiaria</taxon>
    </lineage>
</organism>
<dbReference type="GeneID" id="25264283"/>
<feature type="compositionally biased region" description="Basic and acidic residues" evidence="1">
    <location>
        <begin position="21"/>
        <end position="34"/>
    </location>
</feature>
<dbReference type="CDD" id="cd00590">
    <property type="entry name" value="RRM_SF"/>
    <property type="match status" value="1"/>
</dbReference>
<protein>
    <recommendedName>
        <fullName evidence="2">RRM domain-containing protein</fullName>
    </recommendedName>
</protein>
<accession>A0A066W059</accession>
<keyword evidence="4" id="KW-1185">Reference proteome</keyword>
<dbReference type="EMBL" id="JMSN01000031">
    <property type="protein sequence ID" value="KDN47136.1"/>
    <property type="molecule type" value="Genomic_DNA"/>
</dbReference>
<dbReference type="InParanoid" id="A0A066W059"/>
<dbReference type="Gene3D" id="3.30.70.330">
    <property type="match status" value="1"/>
</dbReference>
<sequence>MDSRMRDVSGSRGRGAGRQPRRSDPYDRSQRLEGSRMASASAWDNAVPAETSPSYPPAAISIKGSGGPYVVVVGNVAKGTSLEDIKLTLEPYGEVLYVKERPPPSLNYPSISFEVFFARKEDGQAACHSLNGCLADGRVLSVAAATPETVSSAFSNFNGQVSAAARQRVGETGNIVPGPAPVPRGAPVAGSSRTHVGTHAAPAAGRELMGGSNNHINSGRAKGQNTSGPQPFTGGNARKTFAPAAGAAGAKAKAKAVPTAPAPKSLQNRLGLGPTAAEKARTEAIKKAQKKGTVATRNGNARGVAVAVSGAAGSGSGGKKGGAAALPKSLKERIAVPLAERLAAASTSASDPATAEAKKRKREAYKAKLAAKKAAAKGGMDVD</sequence>
<evidence type="ECO:0000256" key="1">
    <source>
        <dbReference type="SAM" id="MobiDB-lite"/>
    </source>
</evidence>
<gene>
    <name evidence="3" type="ORF">K437DRAFT_255924</name>
</gene>
<feature type="domain" description="RRM" evidence="2">
    <location>
        <begin position="70"/>
        <end position="143"/>
    </location>
</feature>
<evidence type="ECO:0000313" key="3">
    <source>
        <dbReference type="EMBL" id="KDN47136.1"/>
    </source>
</evidence>
<feature type="region of interest" description="Disordered" evidence="1">
    <location>
        <begin position="1"/>
        <end position="48"/>
    </location>
</feature>
<proteinExistence type="predicted"/>
<dbReference type="OMA" id="PRDAYSQ"/>
<dbReference type="InterPro" id="IPR012677">
    <property type="entry name" value="Nucleotide-bd_a/b_plait_sf"/>
</dbReference>
<reference evidence="3 4" key="1">
    <citation type="submission" date="2014-05" db="EMBL/GenBank/DDBJ databases">
        <title>Draft genome sequence of a rare smut relative, Tilletiaria anomala UBC 951.</title>
        <authorList>
            <consortium name="DOE Joint Genome Institute"/>
            <person name="Toome M."/>
            <person name="Kuo A."/>
            <person name="Henrissat B."/>
            <person name="Lipzen A."/>
            <person name="Tritt A."/>
            <person name="Yoshinaga Y."/>
            <person name="Zane M."/>
            <person name="Barry K."/>
            <person name="Grigoriev I.V."/>
            <person name="Spatafora J.W."/>
            <person name="Aimea M.C."/>
        </authorList>
    </citation>
    <scope>NUCLEOTIDE SEQUENCE [LARGE SCALE GENOMIC DNA]</scope>
    <source>
        <strain evidence="3 4">UBC 951</strain>
    </source>
</reference>
<dbReference type="HOGENOM" id="CLU_785257_0_0_1"/>
<evidence type="ECO:0000313" key="4">
    <source>
        <dbReference type="Proteomes" id="UP000027361"/>
    </source>
</evidence>
<feature type="region of interest" description="Disordered" evidence="1">
    <location>
        <begin position="343"/>
        <end position="363"/>
    </location>
</feature>
<dbReference type="RefSeq" id="XP_013243757.1">
    <property type="nucleotide sequence ID" value="XM_013388303.1"/>
</dbReference>
<feature type="region of interest" description="Disordered" evidence="1">
    <location>
        <begin position="172"/>
        <end position="196"/>
    </location>
</feature>
<dbReference type="AlphaFoldDB" id="A0A066W059"/>
<dbReference type="SUPFAM" id="SSF54928">
    <property type="entry name" value="RNA-binding domain, RBD"/>
    <property type="match status" value="1"/>
</dbReference>
<dbReference type="GO" id="GO:0003723">
    <property type="term" value="F:RNA binding"/>
    <property type="evidence" value="ECO:0007669"/>
    <property type="project" value="InterPro"/>
</dbReference>
<comment type="caution">
    <text evidence="3">The sequence shown here is derived from an EMBL/GenBank/DDBJ whole genome shotgun (WGS) entry which is preliminary data.</text>
</comment>
<dbReference type="OrthoDB" id="6159137at2759"/>
<dbReference type="InterPro" id="IPR035979">
    <property type="entry name" value="RBD_domain_sf"/>
</dbReference>
<name>A0A066W059_TILAU</name>
<evidence type="ECO:0000259" key="2">
    <source>
        <dbReference type="SMART" id="SM00360"/>
    </source>
</evidence>
<dbReference type="InterPro" id="IPR000504">
    <property type="entry name" value="RRM_dom"/>
</dbReference>
<dbReference type="Proteomes" id="UP000027361">
    <property type="component" value="Unassembled WGS sequence"/>
</dbReference>
<dbReference type="STRING" id="1037660.A0A066W059"/>
<dbReference type="SMART" id="SM00360">
    <property type="entry name" value="RRM"/>
    <property type="match status" value="1"/>
</dbReference>
<feature type="compositionally biased region" description="Low complexity" evidence="1">
    <location>
        <begin position="343"/>
        <end position="355"/>
    </location>
</feature>